<evidence type="ECO:0000256" key="6">
    <source>
        <dbReference type="SAM" id="Phobius"/>
    </source>
</evidence>
<dbReference type="InterPro" id="IPR011701">
    <property type="entry name" value="MFS"/>
</dbReference>
<dbReference type="AlphaFoldDB" id="F5XLR8"/>
<dbReference type="PROSITE" id="PS50850">
    <property type="entry name" value="MFS"/>
    <property type="match status" value="1"/>
</dbReference>
<comment type="subcellular location">
    <subcellularLocation>
        <location evidence="1">Cell membrane</location>
        <topology evidence="1">Multi-pass membrane protein</topology>
    </subcellularLocation>
</comment>
<gene>
    <name evidence="8" type="ordered locus">MLP_07830</name>
</gene>
<feature type="transmembrane region" description="Helical" evidence="6">
    <location>
        <begin position="268"/>
        <end position="288"/>
    </location>
</feature>
<keyword evidence="3 6" id="KW-0812">Transmembrane</keyword>
<dbReference type="Gene3D" id="1.20.1250.20">
    <property type="entry name" value="MFS general substrate transporter like domains"/>
    <property type="match status" value="1"/>
</dbReference>
<feature type="transmembrane region" description="Helical" evidence="6">
    <location>
        <begin position="360"/>
        <end position="380"/>
    </location>
</feature>
<keyword evidence="9" id="KW-1185">Reference proteome</keyword>
<dbReference type="OrthoDB" id="9814237at2"/>
<feature type="transmembrane region" description="Helical" evidence="6">
    <location>
        <begin position="336"/>
        <end position="354"/>
    </location>
</feature>
<keyword evidence="4 6" id="KW-1133">Transmembrane helix</keyword>
<dbReference type="InterPro" id="IPR050189">
    <property type="entry name" value="MFS_Efflux_Transporters"/>
</dbReference>
<dbReference type="PANTHER" id="PTHR43124">
    <property type="entry name" value="PURINE EFFLUX PUMP PBUE"/>
    <property type="match status" value="1"/>
</dbReference>
<feature type="domain" description="Major facilitator superfamily (MFS) profile" evidence="7">
    <location>
        <begin position="6"/>
        <end position="380"/>
    </location>
</feature>
<dbReference type="InterPro" id="IPR036259">
    <property type="entry name" value="MFS_trans_sf"/>
</dbReference>
<accession>F5XLR8</accession>
<evidence type="ECO:0000313" key="9">
    <source>
        <dbReference type="Proteomes" id="UP000007947"/>
    </source>
</evidence>
<feature type="transmembrane region" description="Helical" evidence="6">
    <location>
        <begin position="131"/>
        <end position="153"/>
    </location>
</feature>
<dbReference type="EMBL" id="AP012204">
    <property type="protein sequence ID" value="BAK33797.1"/>
    <property type="molecule type" value="Genomic_DNA"/>
</dbReference>
<organism evidence="8 9">
    <name type="scientific">Microlunatus phosphovorus (strain ATCC 700054 / DSM 10555 / JCM 9379 / NBRC 101784 / NCIMB 13414 / VKM Ac-1990 / NM-1)</name>
    <dbReference type="NCBI Taxonomy" id="1032480"/>
    <lineage>
        <taxon>Bacteria</taxon>
        <taxon>Bacillati</taxon>
        <taxon>Actinomycetota</taxon>
        <taxon>Actinomycetes</taxon>
        <taxon>Propionibacteriales</taxon>
        <taxon>Propionibacteriaceae</taxon>
        <taxon>Microlunatus</taxon>
    </lineage>
</organism>
<feature type="transmembrane region" description="Helical" evidence="6">
    <location>
        <begin position="294"/>
        <end position="316"/>
    </location>
</feature>
<dbReference type="Proteomes" id="UP000007947">
    <property type="component" value="Chromosome"/>
</dbReference>
<proteinExistence type="predicted"/>
<evidence type="ECO:0000256" key="4">
    <source>
        <dbReference type="ARBA" id="ARBA00022989"/>
    </source>
</evidence>
<evidence type="ECO:0000256" key="3">
    <source>
        <dbReference type="ARBA" id="ARBA00022692"/>
    </source>
</evidence>
<dbReference type="HOGENOM" id="CLU_001265_61_1_11"/>
<feature type="transmembrane region" description="Helical" evidence="6">
    <location>
        <begin position="7"/>
        <end position="30"/>
    </location>
</feature>
<dbReference type="GO" id="GO:0022857">
    <property type="term" value="F:transmembrane transporter activity"/>
    <property type="evidence" value="ECO:0007669"/>
    <property type="project" value="InterPro"/>
</dbReference>
<sequence length="388" mass="39295">MRQTRRILGLLSATVFVTITYEILPIGLLTPIAVGLGVDEQAAGLLVGGFALVVAVGSIPLSALAARFNARTTLLVLLGVMVLSSGLFAASTNLAIAFVARLIGGAAHAVIFISVYRLALAVVPMERRGRAASTVAIGNGVALALGVPLATALGTATTWRMAFVVLAVSFVVAGALVQLLVPQDLRDVGQRLSAATVLTAVRQAPLLRAGLTILILTAAHFAAYTYIDPILQQAGVAPSGISLVLLGYGVAGVVGLLVVTPFTDRRPLLLTIATMAVVAAAIAGLLLGRTSVTITVVAVIVWGLALGAFPVLGQVLAIRASPELPAAAAPMSNTSFNVGITLGSAVGGLILTTFGAAPLIIASVTVAVVITGLSLLPGWLPADRPAPR</sequence>
<protein>
    <submittedName>
        <fullName evidence="8">Putative major facilitator superfamily transporter</fullName>
    </submittedName>
</protein>
<keyword evidence="2" id="KW-1003">Cell membrane</keyword>
<evidence type="ECO:0000256" key="2">
    <source>
        <dbReference type="ARBA" id="ARBA00022475"/>
    </source>
</evidence>
<keyword evidence="5 6" id="KW-0472">Membrane</keyword>
<name>F5XLR8_MICPN</name>
<feature type="transmembrane region" description="Helical" evidence="6">
    <location>
        <begin position="73"/>
        <end position="90"/>
    </location>
</feature>
<evidence type="ECO:0000256" key="5">
    <source>
        <dbReference type="ARBA" id="ARBA00023136"/>
    </source>
</evidence>
<dbReference type="RefSeq" id="WP_013861684.1">
    <property type="nucleotide sequence ID" value="NC_015635.1"/>
</dbReference>
<evidence type="ECO:0000259" key="7">
    <source>
        <dbReference type="PROSITE" id="PS50850"/>
    </source>
</evidence>
<dbReference type="CDD" id="cd17324">
    <property type="entry name" value="MFS_NepI_like"/>
    <property type="match status" value="1"/>
</dbReference>
<dbReference type="Pfam" id="PF07690">
    <property type="entry name" value="MFS_1"/>
    <property type="match status" value="1"/>
</dbReference>
<dbReference type="GO" id="GO:0005886">
    <property type="term" value="C:plasma membrane"/>
    <property type="evidence" value="ECO:0007669"/>
    <property type="project" value="UniProtKB-SubCell"/>
</dbReference>
<evidence type="ECO:0000313" key="8">
    <source>
        <dbReference type="EMBL" id="BAK33797.1"/>
    </source>
</evidence>
<evidence type="ECO:0000256" key="1">
    <source>
        <dbReference type="ARBA" id="ARBA00004651"/>
    </source>
</evidence>
<dbReference type="PANTHER" id="PTHR43124:SF3">
    <property type="entry name" value="CHLORAMPHENICOL EFFLUX PUMP RV0191"/>
    <property type="match status" value="1"/>
</dbReference>
<dbReference type="KEGG" id="mph:MLP_07830"/>
<feature type="transmembrane region" description="Helical" evidence="6">
    <location>
        <begin position="206"/>
        <end position="227"/>
    </location>
</feature>
<reference evidence="8 9" key="1">
    <citation type="submission" date="2011-05" db="EMBL/GenBank/DDBJ databases">
        <title>Whole genome sequence of Microlunatus phosphovorus NM-1.</title>
        <authorList>
            <person name="Hosoyama A."/>
            <person name="Sasaki K."/>
            <person name="Harada T."/>
            <person name="Igarashi R."/>
            <person name="Kawakoshi A."/>
            <person name="Sasagawa M."/>
            <person name="Fukada J."/>
            <person name="Nakamura S."/>
            <person name="Katano Y."/>
            <person name="Hanada S."/>
            <person name="Kamagata Y."/>
            <person name="Nakamura N."/>
            <person name="Yamazaki S."/>
            <person name="Fujita N."/>
        </authorList>
    </citation>
    <scope>NUCLEOTIDE SEQUENCE [LARGE SCALE GENOMIC DNA]</scope>
    <source>
        <strain evidence="9">ATCC 700054 / DSM 10555 / JCM 9379 / NBRC 101784 / NCIMB 13414 / VKM Ac-1990 / NM-1</strain>
    </source>
</reference>
<feature type="transmembrane region" description="Helical" evidence="6">
    <location>
        <begin position="239"/>
        <end position="259"/>
    </location>
</feature>
<dbReference type="eggNOG" id="COG2814">
    <property type="taxonomic scope" value="Bacteria"/>
</dbReference>
<dbReference type="STRING" id="1032480.MLP_07830"/>
<feature type="transmembrane region" description="Helical" evidence="6">
    <location>
        <begin position="42"/>
        <end position="66"/>
    </location>
</feature>
<dbReference type="SUPFAM" id="SSF103473">
    <property type="entry name" value="MFS general substrate transporter"/>
    <property type="match status" value="1"/>
</dbReference>
<feature type="transmembrane region" description="Helical" evidence="6">
    <location>
        <begin position="96"/>
        <end position="119"/>
    </location>
</feature>
<dbReference type="InterPro" id="IPR020846">
    <property type="entry name" value="MFS_dom"/>
</dbReference>
<feature type="transmembrane region" description="Helical" evidence="6">
    <location>
        <begin position="159"/>
        <end position="181"/>
    </location>
</feature>